<protein>
    <recommendedName>
        <fullName evidence="4">Transmembrane protein</fullName>
    </recommendedName>
</protein>
<gene>
    <name evidence="2" type="ORF">GSPATT00022990001</name>
</gene>
<proteinExistence type="predicted"/>
<evidence type="ECO:0008006" key="4">
    <source>
        <dbReference type="Google" id="ProtNLM"/>
    </source>
</evidence>
<reference evidence="2 3" key="1">
    <citation type="journal article" date="2006" name="Nature">
        <title>Global trends of whole-genome duplications revealed by the ciliate Paramecium tetraurelia.</title>
        <authorList>
            <consortium name="Genoscope"/>
            <person name="Aury J.-M."/>
            <person name="Jaillon O."/>
            <person name="Duret L."/>
            <person name="Noel B."/>
            <person name="Jubin C."/>
            <person name="Porcel B.M."/>
            <person name="Segurens B."/>
            <person name="Daubin V."/>
            <person name="Anthouard V."/>
            <person name="Aiach N."/>
            <person name="Arnaiz O."/>
            <person name="Billaut A."/>
            <person name="Beisson J."/>
            <person name="Blanc I."/>
            <person name="Bouhouche K."/>
            <person name="Camara F."/>
            <person name="Duharcourt S."/>
            <person name="Guigo R."/>
            <person name="Gogendeau D."/>
            <person name="Katinka M."/>
            <person name="Keller A.-M."/>
            <person name="Kissmehl R."/>
            <person name="Klotz C."/>
            <person name="Koll F."/>
            <person name="Le Moue A."/>
            <person name="Lepere C."/>
            <person name="Malinsky S."/>
            <person name="Nowacki M."/>
            <person name="Nowak J.K."/>
            <person name="Plattner H."/>
            <person name="Poulain J."/>
            <person name="Ruiz F."/>
            <person name="Serrano V."/>
            <person name="Zagulski M."/>
            <person name="Dessen P."/>
            <person name="Betermier M."/>
            <person name="Weissenbach J."/>
            <person name="Scarpelli C."/>
            <person name="Schachter V."/>
            <person name="Sperling L."/>
            <person name="Meyer E."/>
            <person name="Cohen J."/>
            <person name="Wincker P."/>
        </authorList>
    </citation>
    <scope>NUCLEOTIDE SEQUENCE [LARGE SCALE GENOMIC DNA]</scope>
    <source>
        <strain evidence="2 3">Stock d4-2</strain>
    </source>
</reference>
<dbReference type="RefSeq" id="XP_001457214.1">
    <property type="nucleotide sequence ID" value="XM_001457177.1"/>
</dbReference>
<evidence type="ECO:0000313" key="3">
    <source>
        <dbReference type="Proteomes" id="UP000000600"/>
    </source>
</evidence>
<evidence type="ECO:0000313" key="2">
    <source>
        <dbReference type="EMBL" id="CAK89817.1"/>
    </source>
</evidence>
<organism evidence="2 3">
    <name type="scientific">Paramecium tetraurelia</name>
    <dbReference type="NCBI Taxonomy" id="5888"/>
    <lineage>
        <taxon>Eukaryota</taxon>
        <taxon>Sar</taxon>
        <taxon>Alveolata</taxon>
        <taxon>Ciliophora</taxon>
        <taxon>Intramacronucleata</taxon>
        <taxon>Oligohymenophorea</taxon>
        <taxon>Peniculida</taxon>
        <taxon>Parameciidae</taxon>
        <taxon>Paramecium</taxon>
    </lineage>
</organism>
<name>A0E3F0_PARTE</name>
<dbReference type="HOGENOM" id="CLU_2077645_0_0_1"/>
<dbReference type="KEGG" id="ptm:GSPATT00022990001"/>
<feature type="region of interest" description="Disordered" evidence="1">
    <location>
        <begin position="1"/>
        <end position="30"/>
    </location>
</feature>
<sequence>MQKAKNQMQYNKNSKQNISKKQNQKERLQHNNRYKWKEIQKIKLNNNQKQFKIKKILSKLRQIIGIHGIKIYNRQVKLNPIDQVISNCSYYYKINKTNIHQIKNIQILIALLINLIKQ</sequence>
<dbReference type="AlphaFoldDB" id="A0E3F0"/>
<feature type="compositionally biased region" description="Low complexity" evidence="1">
    <location>
        <begin position="9"/>
        <end position="21"/>
    </location>
</feature>
<dbReference type="GeneID" id="5042999"/>
<keyword evidence="3" id="KW-1185">Reference proteome</keyword>
<dbReference type="Proteomes" id="UP000000600">
    <property type="component" value="Unassembled WGS sequence"/>
</dbReference>
<dbReference type="InParanoid" id="A0E3F0"/>
<evidence type="ECO:0000256" key="1">
    <source>
        <dbReference type="SAM" id="MobiDB-lite"/>
    </source>
</evidence>
<dbReference type="EMBL" id="CT868656">
    <property type="protein sequence ID" value="CAK89817.1"/>
    <property type="molecule type" value="Genomic_DNA"/>
</dbReference>
<accession>A0E3F0</accession>